<proteinExistence type="predicted"/>
<accession>A0A382A172</accession>
<dbReference type="PANTHER" id="PTHR43194:SF2">
    <property type="entry name" value="PEROXISOMAL MEMBRANE PROTEIN LPX1"/>
    <property type="match status" value="1"/>
</dbReference>
<dbReference type="SUPFAM" id="SSF53474">
    <property type="entry name" value="alpha/beta-Hydrolases"/>
    <property type="match status" value="1"/>
</dbReference>
<evidence type="ECO:0000313" key="2">
    <source>
        <dbReference type="EMBL" id="SVA94837.1"/>
    </source>
</evidence>
<gene>
    <name evidence="2" type="ORF">METZ01_LOCUS147691</name>
</gene>
<dbReference type="Pfam" id="PF00561">
    <property type="entry name" value="Abhydrolase_1"/>
    <property type="match status" value="1"/>
</dbReference>
<protein>
    <recommendedName>
        <fullName evidence="1">AB hydrolase-1 domain-containing protein</fullName>
    </recommendedName>
</protein>
<reference evidence="2" key="1">
    <citation type="submission" date="2018-05" db="EMBL/GenBank/DDBJ databases">
        <authorList>
            <person name="Lanie J.A."/>
            <person name="Ng W.-L."/>
            <person name="Kazmierczak K.M."/>
            <person name="Andrzejewski T.M."/>
            <person name="Davidsen T.M."/>
            <person name="Wayne K.J."/>
            <person name="Tettelin H."/>
            <person name="Glass J.I."/>
            <person name="Rusch D."/>
            <person name="Podicherti R."/>
            <person name="Tsui H.-C.T."/>
            <person name="Winkler M.E."/>
        </authorList>
    </citation>
    <scope>NUCLEOTIDE SEQUENCE</scope>
</reference>
<sequence length="306" mass="34389">MTIEEHQGLSLYDAAREVGVTFEKEWQPESKSIEINGMKFHYLDWGDPANPIMVLLHGFAQQSHSWDFVALSFADRYRIIALDQRGHGDSDWASDGDYTPETQQKDIEAIVAELGLGEFVLMGLSMGGRNSFTYASSNPDQVKALIIVDAGPENVRAGTQNIRNFVEQEDELDSIDAFVDRVIKYNPRRDPIQIRGSIVNNLKQLPNGKWTWKYDKILRSQGRMGRPQDPEMTRRLWGYLENLQCPTMVVRGDKSDIIATETADQMIGRIPGGKLAIVENAGHLVMGDNPSGFEKAVTAFIESIQK</sequence>
<organism evidence="2">
    <name type="scientific">marine metagenome</name>
    <dbReference type="NCBI Taxonomy" id="408172"/>
    <lineage>
        <taxon>unclassified sequences</taxon>
        <taxon>metagenomes</taxon>
        <taxon>ecological metagenomes</taxon>
    </lineage>
</organism>
<dbReference type="InterPro" id="IPR029058">
    <property type="entry name" value="AB_hydrolase_fold"/>
</dbReference>
<dbReference type="PANTHER" id="PTHR43194">
    <property type="entry name" value="HYDROLASE ALPHA/BETA FOLD FAMILY"/>
    <property type="match status" value="1"/>
</dbReference>
<dbReference type="InterPro" id="IPR050228">
    <property type="entry name" value="Carboxylesterase_BioH"/>
</dbReference>
<dbReference type="EMBL" id="UINC01023350">
    <property type="protein sequence ID" value="SVA94837.1"/>
    <property type="molecule type" value="Genomic_DNA"/>
</dbReference>
<evidence type="ECO:0000259" key="1">
    <source>
        <dbReference type="Pfam" id="PF00561"/>
    </source>
</evidence>
<dbReference type="PRINTS" id="PR00111">
    <property type="entry name" value="ABHYDROLASE"/>
</dbReference>
<dbReference type="Gene3D" id="3.40.50.1820">
    <property type="entry name" value="alpha/beta hydrolase"/>
    <property type="match status" value="1"/>
</dbReference>
<dbReference type="AlphaFoldDB" id="A0A382A172"/>
<name>A0A382A172_9ZZZZ</name>
<feature type="domain" description="AB hydrolase-1" evidence="1">
    <location>
        <begin position="51"/>
        <end position="290"/>
    </location>
</feature>
<dbReference type="InterPro" id="IPR000073">
    <property type="entry name" value="AB_hydrolase_1"/>
</dbReference>